<dbReference type="InterPro" id="IPR011764">
    <property type="entry name" value="Biotin_carboxylation_dom"/>
</dbReference>
<feature type="domain" description="ATP-grasp" evidence="9">
    <location>
        <begin position="204"/>
        <end position="411"/>
    </location>
</feature>
<dbReference type="FunFam" id="3.30.470.20:FF:000028">
    <property type="entry name" value="Methylcrotonoyl-CoA carboxylase subunit alpha, mitochondrial"/>
    <property type="match status" value="1"/>
</dbReference>
<reference evidence="11 12" key="1">
    <citation type="journal article" date="2018" name="Front. Microbiol.">
        <title>Prospects for Fungal Bioremediation of Acidic Radioactive Waste Sites: Characterization and Genome Sequence of Rhodotorula taiwanensis MD1149.</title>
        <authorList>
            <person name="Tkavc R."/>
            <person name="Matrosova V.Y."/>
            <person name="Grichenko O.E."/>
            <person name="Gostincar C."/>
            <person name="Volpe R.P."/>
            <person name="Klimenkova P."/>
            <person name="Gaidamakova E.K."/>
            <person name="Zhou C.E."/>
            <person name="Stewart B.J."/>
            <person name="Lyman M.G."/>
            <person name="Malfatti S.A."/>
            <person name="Rubinfeld B."/>
            <person name="Courtot M."/>
            <person name="Singh J."/>
            <person name="Dalgard C.L."/>
            <person name="Hamilton T."/>
            <person name="Frey K.G."/>
            <person name="Gunde-Cimerman N."/>
            <person name="Dugan L."/>
            <person name="Daly M.J."/>
        </authorList>
    </citation>
    <scope>NUCLEOTIDE SEQUENCE [LARGE SCALE GENOMIC DNA]</scope>
    <source>
        <strain evidence="11 12">MD1149</strain>
    </source>
</reference>
<evidence type="ECO:0000256" key="5">
    <source>
        <dbReference type="ARBA" id="ARBA00023267"/>
    </source>
</evidence>
<feature type="domain" description="Lipoyl-binding" evidence="8">
    <location>
        <begin position="732"/>
        <end position="806"/>
    </location>
</feature>
<dbReference type="PROSITE" id="PS50979">
    <property type="entry name" value="BC"/>
    <property type="match status" value="1"/>
</dbReference>
<dbReference type="OrthoDB" id="196847at2759"/>
<evidence type="ECO:0000256" key="2">
    <source>
        <dbReference type="ARBA" id="ARBA00022598"/>
    </source>
</evidence>
<dbReference type="Gene3D" id="3.30.470.20">
    <property type="entry name" value="ATP-grasp fold, B domain"/>
    <property type="match status" value="1"/>
</dbReference>
<dbReference type="InterPro" id="IPR050856">
    <property type="entry name" value="Biotin_carboxylase_complex"/>
</dbReference>
<comment type="cofactor">
    <cofactor evidence="1">
        <name>biotin</name>
        <dbReference type="ChEBI" id="CHEBI:57586"/>
    </cofactor>
</comment>
<evidence type="ECO:0000313" key="11">
    <source>
        <dbReference type="EMBL" id="POY76413.1"/>
    </source>
</evidence>
<dbReference type="InterPro" id="IPR000089">
    <property type="entry name" value="Biotin_lipoyl"/>
</dbReference>
<dbReference type="Pfam" id="PF00364">
    <property type="entry name" value="Biotin_lipoyl"/>
    <property type="match status" value="1"/>
</dbReference>
<evidence type="ECO:0000256" key="4">
    <source>
        <dbReference type="ARBA" id="ARBA00022840"/>
    </source>
</evidence>
<keyword evidence="3 6" id="KW-0547">Nucleotide-binding</keyword>
<dbReference type="PROSITE" id="PS50968">
    <property type="entry name" value="BIOTINYL_LIPOYL"/>
    <property type="match status" value="1"/>
</dbReference>
<gene>
    <name evidence="11" type="ORF">BMF94_0611</name>
</gene>
<dbReference type="InterPro" id="IPR011054">
    <property type="entry name" value="Rudment_hybrid_motif"/>
</dbReference>
<evidence type="ECO:0008006" key="13">
    <source>
        <dbReference type="Google" id="ProtNLM"/>
    </source>
</evidence>
<organism evidence="11 12">
    <name type="scientific">Rhodotorula taiwanensis</name>
    <dbReference type="NCBI Taxonomy" id="741276"/>
    <lineage>
        <taxon>Eukaryota</taxon>
        <taxon>Fungi</taxon>
        <taxon>Dikarya</taxon>
        <taxon>Basidiomycota</taxon>
        <taxon>Pucciniomycotina</taxon>
        <taxon>Microbotryomycetes</taxon>
        <taxon>Sporidiobolales</taxon>
        <taxon>Sporidiobolaceae</taxon>
        <taxon>Rhodotorula</taxon>
    </lineage>
</organism>
<evidence type="ECO:0000256" key="3">
    <source>
        <dbReference type="ARBA" id="ARBA00022741"/>
    </source>
</evidence>
<dbReference type="Pfam" id="PF02785">
    <property type="entry name" value="Biotin_carb_C"/>
    <property type="match status" value="1"/>
</dbReference>
<dbReference type="SUPFAM" id="SSF51246">
    <property type="entry name" value="Rudiment single hybrid motif"/>
    <property type="match status" value="1"/>
</dbReference>
<dbReference type="EMBL" id="PJQD01000005">
    <property type="protein sequence ID" value="POY76413.1"/>
    <property type="molecule type" value="Genomic_DNA"/>
</dbReference>
<dbReference type="Pfam" id="PF02786">
    <property type="entry name" value="CPSase_L_D2"/>
    <property type="match status" value="1"/>
</dbReference>
<dbReference type="Pfam" id="PF00289">
    <property type="entry name" value="Biotin_carb_N"/>
    <property type="match status" value="1"/>
</dbReference>
<evidence type="ECO:0000259" key="8">
    <source>
        <dbReference type="PROSITE" id="PS50968"/>
    </source>
</evidence>
<dbReference type="STRING" id="741276.A0A2S5BI39"/>
<dbReference type="InterPro" id="IPR016185">
    <property type="entry name" value="PreATP-grasp_dom_sf"/>
</dbReference>
<dbReference type="InterPro" id="IPR011761">
    <property type="entry name" value="ATP-grasp"/>
</dbReference>
<evidence type="ECO:0000256" key="1">
    <source>
        <dbReference type="ARBA" id="ARBA00001953"/>
    </source>
</evidence>
<evidence type="ECO:0000256" key="6">
    <source>
        <dbReference type="PROSITE-ProRule" id="PRU00409"/>
    </source>
</evidence>
<feature type="domain" description="Biotin carboxylation" evidence="10">
    <location>
        <begin position="85"/>
        <end position="541"/>
    </location>
</feature>
<dbReference type="InterPro" id="IPR005482">
    <property type="entry name" value="Biotin_COase_C"/>
</dbReference>
<dbReference type="FunFam" id="3.30.1490.20:FF:000003">
    <property type="entry name" value="acetyl-CoA carboxylase isoform X1"/>
    <property type="match status" value="1"/>
</dbReference>
<evidence type="ECO:0000256" key="7">
    <source>
        <dbReference type="SAM" id="MobiDB-lite"/>
    </source>
</evidence>
<dbReference type="SMART" id="SM00878">
    <property type="entry name" value="Biotin_carb_C"/>
    <property type="match status" value="1"/>
</dbReference>
<keyword evidence="2" id="KW-0436">Ligase</keyword>
<sequence length="817" mass="87416">MRRIATAAHPTSGSAVAARRPPALVGKASVRRPATASHARNGLSSTQARPLPHLNTSTRQLGQLRLASTLSQTPANASGDSKKPLFDKILIANRGEIACRVIRTARRLGIKTVAVYSDADRQAMHVKMADEAYYIGPAPSSESYLRKQAYVDICRKSGAQAVHPGYGFLSENAEFAKLLKENDITFIGPPESAIHAMGSKAESKDIMLAAGVPCIPGWHPSDADRSNADSQTPAFLQEQADKIGYPVLIKAVSGGGGKGMKIVDRKEDFAGQLESAKREARKHFGDDEVLLERYITRPRHVEVQIFSDAHGNHLSLFERDCSVQRRHQKIIEEAPAPGLPQELRERLYEEARKAAKAVGYRGAGTVEFILNADNNDEAFFCEMNVRLQVEHPVTEAVTGVDLVEWQLEVAAGNPIPLPQDQIKCTGHAFECRIYAENPRNGFLPDTGTLLHHRSPATSETVRMETGFESGDEISVHYDPLLSKLIVRGEDRTSALRALRKALNEYQVVGPSTNLEFLGRLAANEAFVRGEVETGFIQKHYDELFPTLPDPSPATLASSALYLAQRDLSHYTSLGQPSAWTDSSLAGFRLAASAGDRGRYWKSVELGAAPKKGEEAGSGTSAVVQVGPAASGLSNAFDVRVKDDAGIAFSDVVASVDQPLATSPNATTINAHLAEHLARIDIVSPDASNLVSGALPAGETLHVFNTAEQYAGAVEVKVPSWMSKVGTAGKAAGAQAGAGGARAPMPSKIVQVFVKEGQSVEAGAPLVAVEAMKTEHVLRAAKSGVVEKVSVKEGDLVPEGKILVAFVEEVETAAAPDA</sequence>
<feature type="region of interest" description="Disordered" evidence="7">
    <location>
        <begin position="1"/>
        <end position="54"/>
    </location>
</feature>
<evidence type="ECO:0000313" key="12">
    <source>
        <dbReference type="Proteomes" id="UP000237144"/>
    </source>
</evidence>
<accession>A0A2S5BI39</accession>
<dbReference type="PANTHER" id="PTHR18866">
    <property type="entry name" value="CARBOXYLASE:PYRUVATE/ACETYL-COA/PROPIONYL-COA CARBOXYLASE"/>
    <property type="match status" value="1"/>
</dbReference>
<dbReference type="GO" id="GO:0004485">
    <property type="term" value="F:methylcrotonoyl-CoA carboxylase activity"/>
    <property type="evidence" value="ECO:0007669"/>
    <property type="project" value="TreeGrafter"/>
</dbReference>
<dbReference type="CDD" id="cd06850">
    <property type="entry name" value="biotinyl_domain"/>
    <property type="match status" value="1"/>
</dbReference>
<keyword evidence="12" id="KW-1185">Reference proteome</keyword>
<feature type="compositionally biased region" description="Polar residues" evidence="7">
    <location>
        <begin position="42"/>
        <end position="54"/>
    </location>
</feature>
<dbReference type="GO" id="GO:0046872">
    <property type="term" value="F:metal ion binding"/>
    <property type="evidence" value="ECO:0007669"/>
    <property type="project" value="InterPro"/>
</dbReference>
<keyword evidence="5" id="KW-0092">Biotin</keyword>
<keyword evidence="4 6" id="KW-0067">ATP-binding</keyword>
<evidence type="ECO:0000259" key="10">
    <source>
        <dbReference type="PROSITE" id="PS50979"/>
    </source>
</evidence>
<evidence type="ECO:0000259" key="9">
    <source>
        <dbReference type="PROSITE" id="PS50975"/>
    </source>
</evidence>
<dbReference type="FunFam" id="3.40.50.20:FF:000010">
    <property type="entry name" value="Propionyl-CoA carboxylase subunit alpha"/>
    <property type="match status" value="1"/>
</dbReference>
<dbReference type="InterPro" id="IPR005481">
    <property type="entry name" value="BC-like_N"/>
</dbReference>
<dbReference type="SUPFAM" id="SSF52440">
    <property type="entry name" value="PreATP-grasp domain"/>
    <property type="match status" value="1"/>
</dbReference>
<dbReference type="SUPFAM" id="SSF51230">
    <property type="entry name" value="Single hybrid motif"/>
    <property type="match status" value="1"/>
</dbReference>
<dbReference type="PANTHER" id="PTHR18866:SF33">
    <property type="entry name" value="METHYLCROTONOYL-COA CARBOXYLASE SUBUNIT ALPHA, MITOCHONDRIAL-RELATED"/>
    <property type="match status" value="1"/>
</dbReference>
<dbReference type="AlphaFoldDB" id="A0A2S5BI39"/>
<dbReference type="Proteomes" id="UP000237144">
    <property type="component" value="Unassembled WGS sequence"/>
</dbReference>
<dbReference type="GO" id="GO:0005524">
    <property type="term" value="F:ATP binding"/>
    <property type="evidence" value="ECO:0007669"/>
    <property type="project" value="UniProtKB-UniRule"/>
</dbReference>
<protein>
    <recommendedName>
        <fullName evidence="13">Methylcrotonoyl-CoA carboxylase</fullName>
    </recommendedName>
</protein>
<dbReference type="InterPro" id="IPR005479">
    <property type="entry name" value="CPAse_ATP-bd"/>
</dbReference>
<dbReference type="InterPro" id="IPR011053">
    <property type="entry name" value="Single_hybrid_motif"/>
</dbReference>
<dbReference type="Gene3D" id="2.40.50.100">
    <property type="match status" value="1"/>
</dbReference>
<name>A0A2S5BI39_9BASI</name>
<dbReference type="GO" id="GO:0005739">
    <property type="term" value="C:mitochondrion"/>
    <property type="evidence" value="ECO:0007669"/>
    <property type="project" value="TreeGrafter"/>
</dbReference>
<dbReference type="PROSITE" id="PS50975">
    <property type="entry name" value="ATP_GRASP"/>
    <property type="match status" value="1"/>
</dbReference>
<proteinExistence type="predicted"/>
<dbReference type="SUPFAM" id="SSF56059">
    <property type="entry name" value="Glutathione synthetase ATP-binding domain-like"/>
    <property type="match status" value="1"/>
</dbReference>
<comment type="caution">
    <text evidence="11">The sequence shown here is derived from an EMBL/GenBank/DDBJ whole genome shotgun (WGS) entry which is preliminary data.</text>
</comment>